<feature type="region of interest" description="Disordered" evidence="5">
    <location>
        <begin position="172"/>
        <end position="240"/>
    </location>
</feature>
<dbReference type="GO" id="GO:0005634">
    <property type="term" value="C:nucleus"/>
    <property type="evidence" value="ECO:0007669"/>
    <property type="project" value="UniProtKB-SubCell"/>
</dbReference>
<keyword evidence="9" id="KW-1185">Reference proteome</keyword>
<feature type="compositionally biased region" description="Basic and acidic residues" evidence="5">
    <location>
        <begin position="455"/>
        <end position="466"/>
    </location>
</feature>
<comment type="subcellular location">
    <subcellularLocation>
        <location evidence="1">Nucleus</location>
    </subcellularLocation>
</comment>
<dbReference type="Proteomes" id="UP001219933">
    <property type="component" value="Chromosome 4"/>
</dbReference>
<dbReference type="EMBL" id="CP119880">
    <property type="protein sequence ID" value="WFD36030.1"/>
    <property type="molecule type" value="Genomic_DNA"/>
</dbReference>
<keyword evidence="3" id="KW-0234">DNA repair</keyword>
<feature type="region of interest" description="Disordered" evidence="5">
    <location>
        <begin position="1"/>
        <end position="23"/>
    </location>
</feature>
<protein>
    <submittedName>
        <fullName evidence="8">Uncharacterized protein</fullName>
    </submittedName>
</protein>
<evidence type="ECO:0000256" key="4">
    <source>
        <dbReference type="ARBA" id="ARBA00023242"/>
    </source>
</evidence>
<evidence type="ECO:0000256" key="1">
    <source>
        <dbReference type="ARBA" id="ARBA00004123"/>
    </source>
</evidence>
<organism evidence="8 9">
    <name type="scientific">Malassezia cuniculi</name>
    <dbReference type="NCBI Taxonomy" id="948313"/>
    <lineage>
        <taxon>Eukaryota</taxon>
        <taxon>Fungi</taxon>
        <taxon>Dikarya</taxon>
        <taxon>Basidiomycota</taxon>
        <taxon>Ustilaginomycotina</taxon>
        <taxon>Malasseziomycetes</taxon>
        <taxon>Malasseziales</taxon>
        <taxon>Malasseziaceae</taxon>
        <taxon>Malassezia</taxon>
    </lineage>
</organism>
<proteinExistence type="predicted"/>
<keyword evidence="4" id="KW-0539">Nucleus</keyword>
<feature type="compositionally biased region" description="Basic and acidic residues" evidence="5">
    <location>
        <begin position="207"/>
        <end position="233"/>
    </location>
</feature>
<dbReference type="InterPro" id="IPR048800">
    <property type="entry name" value="Cac1-like_C"/>
</dbReference>
<dbReference type="Pfam" id="PF12253">
    <property type="entry name" value="CAF1A_dimeriz"/>
    <property type="match status" value="1"/>
</dbReference>
<dbReference type="GO" id="GO:0033186">
    <property type="term" value="C:CAF-1 complex"/>
    <property type="evidence" value="ECO:0007669"/>
    <property type="project" value="TreeGrafter"/>
</dbReference>
<evidence type="ECO:0000313" key="9">
    <source>
        <dbReference type="Proteomes" id="UP001219933"/>
    </source>
</evidence>
<feature type="compositionally biased region" description="Acidic residues" evidence="5">
    <location>
        <begin position="432"/>
        <end position="454"/>
    </location>
</feature>
<gene>
    <name evidence="8" type="ORF">MCUN1_002901</name>
</gene>
<feature type="compositionally biased region" description="Basic and acidic residues" evidence="5">
    <location>
        <begin position="1"/>
        <end position="11"/>
    </location>
</feature>
<feature type="domain" description="Chromatin assembly factor 1 subunit A dimerization" evidence="6">
    <location>
        <begin position="359"/>
        <end position="425"/>
    </location>
</feature>
<feature type="region of interest" description="Disordered" evidence="5">
    <location>
        <begin position="404"/>
        <end position="466"/>
    </location>
</feature>
<dbReference type="InterPro" id="IPR022043">
    <property type="entry name" value="CAF1A_DD"/>
</dbReference>
<feature type="region of interest" description="Disordered" evidence="5">
    <location>
        <begin position="532"/>
        <end position="563"/>
    </location>
</feature>
<accession>A0AAF0J7E7</accession>
<feature type="compositionally biased region" description="Basic and acidic residues" evidence="5">
    <location>
        <begin position="745"/>
        <end position="756"/>
    </location>
</feature>
<evidence type="ECO:0000256" key="5">
    <source>
        <dbReference type="SAM" id="MobiDB-lite"/>
    </source>
</evidence>
<feature type="region of interest" description="Disordered" evidence="5">
    <location>
        <begin position="735"/>
        <end position="756"/>
    </location>
</feature>
<sequence>MSDAELKRPPDEASTPPSKKARASLVTLRGARLALKQRPVGWEHTMPVLKAVLSFQSALGEATEPFSAFPHAHLTLVASLTQESDKTAADLAKSIKAMVAPDGQGADVLPLSVIQDAISLVAERHNYGIDDVDIPTLQIWRWEVKDDALLPEENREKLRARREERVKAREEAREQWAALPSESKQALTQGKKPPKQSKPPPQAPETPTREQLREARRAERQAREDKVEKDKQAQAKMFNSFFQRTTTKTAEEVPKTDFEATFLPCEYKNMAPINRFYTGAPQQALTQTERTADDLLGEFQRTFGGKRRKVPQTKGIHPPVCVRDVMQVVRESDILGGNAAEQAKRGLEKLNNRKLVQIKLLQFQTDRRPGWFGTWTRSTNLISARRPFGQDPMALDYNYDSDAEWEEGDEGENVDGMDDKDDDDSSVAGSESDSEMDDWLEDDLEEAGDGDEGVIPERDAHHIDAGDKKKKKVKWLGRRFDSKLVPYISGPHFETRLGVPAHESFEPYRIVFLNDAPPGLDPLSFVARVADDGQSVTKKPVSTEGPVAESPAPSRPTKSSFPDTHLSELLTRIEGSTRPKPVLIEDLRTHFAPHIKNLSKASIEAKINECAARESKKPDAPDTISDLPDMIEELKSVLVPDEEIRQIREYSERMRSAEAAHEREQAELNSIVSELEESVRTLRESTTRSAADWRSLNEHTAAMQAMENEKFDLAKKINEQEAALSTLESEIEQLRQESDAIDDWSVERDVAMDKDA</sequence>
<reference evidence="8" key="1">
    <citation type="submission" date="2023-03" db="EMBL/GenBank/DDBJ databases">
        <title>Mating type loci evolution in Malassezia.</title>
        <authorList>
            <person name="Coelho M.A."/>
        </authorList>
    </citation>
    <scope>NUCLEOTIDE SEQUENCE</scope>
    <source>
        <strain evidence="8">CBS 11721</strain>
    </source>
</reference>
<feature type="compositionally biased region" description="Acidic residues" evidence="5">
    <location>
        <begin position="404"/>
        <end position="425"/>
    </location>
</feature>
<name>A0AAF0J7E7_9BASI</name>
<evidence type="ECO:0000259" key="7">
    <source>
        <dbReference type="Pfam" id="PF21796"/>
    </source>
</evidence>
<dbReference type="Pfam" id="PF21796">
    <property type="entry name" value="Cac1_C"/>
    <property type="match status" value="1"/>
</dbReference>
<dbReference type="PANTHER" id="PTHR15272:SF0">
    <property type="entry name" value="CHROMATIN ASSEMBLY FACTOR 1 SUBUNIT A"/>
    <property type="match status" value="1"/>
</dbReference>
<evidence type="ECO:0000313" key="8">
    <source>
        <dbReference type="EMBL" id="WFD36030.1"/>
    </source>
</evidence>
<dbReference type="GO" id="GO:0006334">
    <property type="term" value="P:nucleosome assembly"/>
    <property type="evidence" value="ECO:0007669"/>
    <property type="project" value="TreeGrafter"/>
</dbReference>
<evidence type="ECO:0000256" key="3">
    <source>
        <dbReference type="ARBA" id="ARBA00023204"/>
    </source>
</evidence>
<evidence type="ECO:0000256" key="2">
    <source>
        <dbReference type="ARBA" id="ARBA00022763"/>
    </source>
</evidence>
<dbReference type="GO" id="GO:0006281">
    <property type="term" value="P:DNA repair"/>
    <property type="evidence" value="ECO:0007669"/>
    <property type="project" value="UniProtKB-KW"/>
</dbReference>
<feature type="domain" description="Chromatin assembly factor 1 subunit Cac1-like C-terminal" evidence="7">
    <location>
        <begin position="566"/>
        <end position="618"/>
    </location>
</feature>
<dbReference type="PANTHER" id="PTHR15272">
    <property type="entry name" value="CHROMATIN ASSEMBLY FACTOR 1 SUBUNIT A CAF-1 SUBUNIT A"/>
    <property type="match status" value="1"/>
</dbReference>
<evidence type="ECO:0000259" key="6">
    <source>
        <dbReference type="Pfam" id="PF12253"/>
    </source>
</evidence>
<keyword evidence="2" id="KW-0227">DNA damage</keyword>
<dbReference type="AlphaFoldDB" id="A0AAF0J7E7"/>